<dbReference type="PROSITE" id="PS00056">
    <property type="entry name" value="RIBOSOMAL_S17"/>
    <property type="match status" value="1"/>
</dbReference>
<organism evidence="8 9">
    <name type="scientific">Helicobacter macacae MIT 99-5501</name>
    <dbReference type="NCBI Taxonomy" id="1357400"/>
    <lineage>
        <taxon>Bacteria</taxon>
        <taxon>Pseudomonadati</taxon>
        <taxon>Campylobacterota</taxon>
        <taxon>Epsilonproteobacteria</taxon>
        <taxon>Campylobacterales</taxon>
        <taxon>Helicobacteraceae</taxon>
        <taxon>Helicobacter</taxon>
    </lineage>
</organism>
<dbReference type="GO" id="GO:0006412">
    <property type="term" value="P:translation"/>
    <property type="evidence" value="ECO:0007669"/>
    <property type="project" value="UniProtKB-UniRule"/>
</dbReference>
<dbReference type="Gene3D" id="2.40.50.140">
    <property type="entry name" value="Nucleic acid-binding proteins"/>
    <property type="match status" value="1"/>
</dbReference>
<dbReference type="PRINTS" id="PR00973">
    <property type="entry name" value="RIBOSOMALS17"/>
</dbReference>
<comment type="similarity">
    <text evidence="1 6 7">Belongs to the universal ribosomal protein uS17 family.</text>
</comment>
<evidence type="ECO:0000313" key="8">
    <source>
        <dbReference type="EMBL" id="ETD23383.1"/>
    </source>
</evidence>
<dbReference type="NCBIfam" id="TIGR03635">
    <property type="entry name" value="uS17_bact"/>
    <property type="match status" value="1"/>
</dbReference>
<evidence type="ECO:0000256" key="4">
    <source>
        <dbReference type="ARBA" id="ARBA00022980"/>
    </source>
</evidence>
<keyword evidence="2 6" id="KW-0699">rRNA-binding</keyword>
<dbReference type="EMBL" id="AZJI01000005">
    <property type="protein sequence ID" value="ETD23383.1"/>
    <property type="molecule type" value="Genomic_DNA"/>
</dbReference>
<dbReference type="GO" id="GO:0022627">
    <property type="term" value="C:cytosolic small ribosomal subunit"/>
    <property type="evidence" value="ECO:0007669"/>
    <property type="project" value="UniProtKB-UniRule"/>
</dbReference>
<dbReference type="GO" id="GO:0003735">
    <property type="term" value="F:structural constituent of ribosome"/>
    <property type="evidence" value="ECO:0007669"/>
    <property type="project" value="UniProtKB-UniRule"/>
</dbReference>
<evidence type="ECO:0000256" key="2">
    <source>
        <dbReference type="ARBA" id="ARBA00022730"/>
    </source>
</evidence>
<dbReference type="CDD" id="cd00364">
    <property type="entry name" value="Ribosomal_uS17"/>
    <property type="match status" value="1"/>
</dbReference>
<proteinExistence type="inferred from homology"/>
<reference evidence="8 9" key="1">
    <citation type="journal article" date="2014" name="Genome Announc.">
        <title>Draft genome sequences of six enterohepatic helicobacter species isolated from humans and one from rhesus macaques.</title>
        <authorList>
            <person name="Shen Z."/>
            <person name="Sheh A."/>
            <person name="Young S.K."/>
            <person name="Abouelliel A."/>
            <person name="Ward D.V."/>
            <person name="Earl A.M."/>
            <person name="Fox J.G."/>
        </authorList>
    </citation>
    <scope>NUCLEOTIDE SEQUENCE [LARGE SCALE GENOMIC DNA]</scope>
    <source>
        <strain evidence="8 9">MIT 99-5501</strain>
    </source>
</reference>
<dbReference type="RefSeq" id="WP_023927910.1">
    <property type="nucleotide sequence ID" value="NZ_KI669454.1"/>
</dbReference>
<keyword evidence="3 6" id="KW-0694">RNA-binding</keyword>
<keyword evidence="9" id="KW-1185">Reference proteome</keyword>
<dbReference type="PATRIC" id="fig|1357400.3.peg.1598"/>
<dbReference type="InterPro" id="IPR019979">
    <property type="entry name" value="Ribosomal_uS17_CS"/>
</dbReference>
<comment type="subunit">
    <text evidence="6">Part of the 30S ribosomal subunit.</text>
</comment>
<sequence length="88" mass="10026">MSDTQKQPHKRLIQGKVVSKAGDKSAVILVERKVVHPKYRKIVKRFKKYTIHDEKNQVKVGDVISAIECKPISKTKSFNLKEIVQVGV</sequence>
<dbReference type="InterPro" id="IPR000266">
    <property type="entry name" value="Ribosomal_uS17"/>
</dbReference>
<dbReference type="Proteomes" id="UP000018731">
    <property type="component" value="Unassembled WGS sequence"/>
</dbReference>
<dbReference type="STRING" id="1357400.HMPREF2086_01185"/>
<evidence type="ECO:0000313" key="9">
    <source>
        <dbReference type="Proteomes" id="UP000018731"/>
    </source>
</evidence>
<dbReference type="InterPro" id="IPR019984">
    <property type="entry name" value="Ribosomal_uS17_bact/chlr"/>
</dbReference>
<evidence type="ECO:0000256" key="3">
    <source>
        <dbReference type="ARBA" id="ARBA00022884"/>
    </source>
</evidence>
<dbReference type="HAMAP" id="MF_01345_B">
    <property type="entry name" value="Ribosomal_uS17_B"/>
    <property type="match status" value="1"/>
</dbReference>
<dbReference type="HOGENOM" id="CLU_073626_1_1_7"/>
<evidence type="ECO:0000256" key="7">
    <source>
        <dbReference type="RuleBase" id="RU003872"/>
    </source>
</evidence>
<keyword evidence="5 6" id="KW-0687">Ribonucleoprotein</keyword>
<dbReference type="InterPro" id="IPR012340">
    <property type="entry name" value="NA-bd_OB-fold"/>
</dbReference>
<name>V8C7I9_9HELI</name>
<evidence type="ECO:0000256" key="5">
    <source>
        <dbReference type="ARBA" id="ARBA00023274"/>
    </source>
</evidence>
<comment type="function">
    <text evidence="6">One of the primary rRNA binding proteins, it binds specifically to the 5'-end of 16S ribosomal RNA.</text>
</comment>
<comment type="caution">
    <text evidence="8">The sequence shown here is derived from an EMBL/GenBank/DDBJ whole genome shotgun (WGS) entry which is preliminary data.</text>
</comment>
<keyword evidence="4 6" id="KW-0689">Ribosomal protein</keyword>
<dbReference type="PANTHER" id="PTHR10744">
    <property type="entry name" value="40S RIBOSOMAL PROTEIN S11 FAMILY MEMBER"/>
    <property type="match status" value="1"/>
</dbReference>
<dbReference type="NCBIfam" id="NF004123">
    <property type="entry name" value="PRK05610.1"/>
    <property type="match status" value="1"/>
</dbReference>
<dbReference type="PANTHER" id="PTHR10744:SF1">
    <property type="entry name" value="SMALL RIBOSOMAL SUBUNIT PROTEIN US17M"/>
    <property type="match status" value="1"/>
</dbReference>
<dbReference type="GO" id="GO:0019843">
    <property type="term" value="F:rRNA binding"/>
    <property type="evidence" value="ECO:0007669"/>
    <property type="project" value="UniProtKB-UniRule"/>
</dbReference>
<evidence type="ECO:0000256" key="1">
    <source>
        <dbReference type="ARBA" id="ARBA00010254"/>
    </source>
</evidence>
<dbReference type="OrthoDB" id="9811714at2"/>
<evidence type="ECO:0000256" key="6">
    <source>
        <dbReference type="HAMAP-Rule" id="MF_01345"/>
    </source>
</evidence>
<accession>V8C7I9</accession>
<dbReference type="eggNOG" id="COG0186">
    <property type="taxonomic scope" value="Bacteria"/>
</dbReference>
<dbReference type="SUPFAM" id="SSF50249">
    <property type="entry name" value="Nucleic acid-binding proteins"/>
    <property type="match status" value="1"/>
</dbReference>
<dbReference type="Pfam" id="PF00366">
    <property type="entry name" value="Ribosomal_S17"/>
    <property type="match status" value="1"/>
</dbReference>
<gene>
    <name evidence="6" type="primary">rpsQ</name>
    <name evidence="8" type="ORF">HMPREF2086_01185</name>
</gene>
<dbReference type="AlphaFoldDB" id="V8C7I9"/>
<protein>
    <recommendedName>
        <fullName evidence="6">Small ribosomal subunit protein uS17</fullName>
    </recommendedName>
</protein>